<keyword evidence="2" id="KW-0732">Signal</keyword>
<evidence type="ECO:0000313" key="4">
    <source>
        <dbReference type="Proteomes" id="UP000271974"/>
    </source>
</evidence>
<organism evidence="3 4">
    <name type="scientific">Elysia chlorotica</name>
    <name type="common">Eastern emerald elysia</name>
    <name type="synonym">Sea slug</name>
    <dbReference type="NCBI Taxonomy" id="188477"/>
    <lineage>
        <taxon>Eukaryota</taxon>
        <taxon>Metazoa</taxon>
        <taxon>Spiralia</taxon>
        <taxon>Lophotrochozoa</taxon>
        <taxon>Mollusca</taxon>
        <taxon>Gastropoda</taxon>
        <taxon>Heterobranchia</taxon>
        <taxon>Euthyneura</taxon>
        <taxon>Panpulmonata</taxon>
        <taxon>Sacoglossa</taxon>
        <taxon>Placobranchoidea</taxon>
        <taxon>Plakobranchidae</taxon>
        <taxon>Elysia</taxon>
    </lineage>
</organism>
<gene>
    <name evidence="3" type="ORF">EGW08_003122</name>
</gene>
<evidence type="ECO:0008006" key="5">
    <source>
        <dbReference type="Google" id="ProtNLM"/>
    </source>
</evidence>
<feature type="region of interest" description="Disordered" evidence="1">
    <location>
        <begin position="81"/>
        <end position="124"/>
    </location>
</feature>
<evidence type="ECO:0000313" key="3">
    <source>
        <dbReference type="EMBL" id="RUS89114.1"/>
    </source>
</evidence>
<dbReference type="EMBL" id="RQTK01000065">
    <property type="protein sequence ID" value="RUS89114.1"/>
    <property type="molecule type" value="Genomic_DNA"/>
</dbReference>
<keyword evidence="4" id="KW-1185">Reference proteome</keyword>
<protein>
    <recommendedName>
        <fullName evidence="5">Secreted protein</fullName>
    </recommendedName>
</protein>
<evidence type="ECO:0000256" key="2">
    <source>
        <dbReference type="SAM" id="SignalP"/>
    </source>
</evidence>
<dbReference type="Proteomes" id="UP000271974">
    <property type="component" value="Unassembled WGS sequence"/>
</dbReference>
<feature type="signal peptide" evidence="2">
    <location>
        <begin position="1"/>
        <end position="33"/>
    </location>
</feature>
<dbReference type="AlphaFoldDB" id="A0A3S1ADG2"/>
<reference evidence="3 4" key="1">
    <citation type="submission" date="2019-01" db="EMBL/GenBank/DDBJ databases">
        <title>A draft genome assembly of the solar-powered sea slug Elysia chlorotica.</title>
        <authorList>
            <person name="Cai H."/>
            <person name="Li Q."/>
            <person name="Fang X."/>
            <person name="Li J."/>
            <person name="Curtis N.E."/>
            <person name="Altenburger A."/>
            <person name="Shibata T."/>
            <person name="Feng M."/>
            <person name="Maeda T."/>
            <person name="Schwartz J.A."/>
            <person name="Shigenobu S."/>
            <person name="Lundholm N."/>
            <person name="Nishiyama T."/>
            <person name="Yang H."/>
            <person name="Hasebe M."/>
            <person name="Li S."/>
            <person name="Pierce S.K."/>
            <person name="Wang J."/>
        </authorList>
    </citation>
    <scope>NUCLEOTIDE SEQUENCE [LARGE SCALE GENOMIC DNA]</scope>
    <source>
        <strain evidence="3">EC2010</strain>
        <tissue evidence="3">Whole organism of an adult</tissue>
    </source>
</reference>
<accession>A0A3S1ADG2</accession>
<evidence type="ECO:0000256" key="1">
    <source>
        <dbReference type="SAM" id="MobiDB-lite"/>
    </source>
</evidence>
<sequence length="124" mass="13207">MTTSLNSAVTSALCHGRIHVTVLVLLPLSLCRCQSIPGRSVVNSRWPAPRASSGCSSSRRPCWTTRSVWCGTQTSRLTHPPGSLCQTLPPARGARSAGRTRPRGGDCAAVSQGPRPPCCRESRL</sequence>
<name>A0A3S1ADG2_ELYCH</name>
<feature type="non-terminal residue" evidence="3">
    <location>
        <position position="124"/>
    </location>
</feature>
<proteinExistence type="predicted"/>
<feature type="chain" id="PRO_5018764982" description="Secreted protein" evidence="2">
    <location>
        <begin position="34"/>
        <end position="124"/>
    </location>
</feature>
<comment type="caution">
    <text evidence="3">The sequence shown here is derived from an EMBL/GenBank/DDBJ whole genome shotgun (WGS) entry which is preliminary data.</text>
</comment>